<gene>
    <name evidence="2" type="ORF">JOC74_004231</name>
</gene>
<evidence type="ECO:0008006" key="4">
    <source>
        <dbReference type="Google" id="ProtNLM"/>
    </source>
</evidence>
<accession>A0ABS4D270</accession>
<feature type="chain" id="PRO_5047172464" description="Secreted protein" evidence="1">
    <location>
        <begin position="23"/>
        <end position="87"/>
    </location>
</feature>
<dbReference type="RefSeq" id="WP_053602345.1">
    <property type="nucleotide sequence ID" value="NZ_JAFDST010000006.1"/>
</dbReference>
<dbReference type="Proteomes" id="UP000674416">
    <property type="component" value="Unassembled WGS sequence"/>
</dbReference>
<feature type="signal peptide" evidence="1">
    <location>
        <begin position="1"/>
        <end position="22"/>
    </location>
</feature>
<dbReference type="EMBL" id="JAFDST010000006">
    <property type="protein sequence ID" value="MBP1083703.1"/>
    <property type="molecule type" value="Genomic_DNA"/>
</dbReference>
<evidence type="ECO:0000256" key="1">
    <source>
        <dbReference type="SAM" id="SignalP"/>
    </source>
</evidence>
<evidence type="ECO:0000313" key="2">
    <source>
        <dbReference type="EMBL" id="MBP1083703.1"/>
    </source>
</evidence>
<comment type="caution">
    <text evidence="2">The sequence shown here is derived from an EMBL/GenBank/DDBJ whole genome shotgun (WGS) entry which is preliminary data.</text>
</comment>
<name>A0ABS4D270_9BACI</name>
<keyword evidence="3" id="KW-1185">Reference proteome</keyword>
<organism evidence="2 3">
    <name type="scientific">Bacillus capparidis</name>
    <dbReference type="NCBI Taxonomy" id="1840411"/>
    <lineage>
        <taxon>Bacteria</taxon>
        <taxon>Bacillati</taxon>
        <taxon>Bacillota</taxon>
        <taxon>Bacilli</taxon>
        <taxon>Bacillales</taxon>
        <taxon>Bacillaceae</taxon>
        <taxon>Bacillus</taxon>
    </lineage>
</organism>
<protein>
    <recommendedName>
        <fullName evidence="4">Secreted protein</fullName>
    </recommendedName>
</protein>
<proteinExistence type="predicted"/>
<sequence>MKKWLILSALIITGFFATGVSSDIVEAEDQDLDPIGDKIGWEDGRSDVEDPVVANDGFEDGVDNSMVQPKITKVSDDIDLLPSEFGE</sequence>
<evidence type="ECO:0000313" key="3">
    <source>
        <dbReference type="Proteomes" id="UP000674416"/>
    </source>
</evidence>
<keyword evidence="1" id="KW-0732">Signal</keyword>
<reference evidence="2 3" key="1">
    <citation type="submission" date="2021-01" db="EMBL/GenBank/DDBJ databases">
        <title>Genomic Encyclopedia of Type Strains, Phase IV (KMG-IV): sequencing the most valuable type-strain genomes for metagenomic binning, comparative biology and taxonomic classification.</title>
        <authorList>
            <person name="Goeker M."/>
        </authorList>
    </citation>
    <scope>NUCLEOTIDE SEQUENCE [LARGE SCALE GENOMIC DNA]</scope>
    <source>
        <strain evidence="2 3">DSM 103394</strain>
    </source>
</reference>